<feature type="signal peptide" evidence="1">
    <location>
        <begin position="1"/>
        <end position="29"/>
    </location>
</feature>
<proteinExistence type="predicted"/>
<dbReference type="EMBL" id="CADCTG010000218">
    <property type="protein sequence ID" value="CAA9266496.1"/>
    <property type="molecule type" value="Genomic_DNA"/>
</dbReference>
<dbReference type="AlphaFoldDB" id="A0A6J4IZV5"/>
<gene>
    <name evidence="2" type="ORF">AVDCRST_MAG08-2925</name>
</gene>
<feature type="chain" id="PRO_5026793512" evidence="1">
    <location>
        <begin position="30"/>
        <end position="82"/>
    </location>
</feature>
<sequence length="82" mass="8686">MSIQKRCGVEMRLLPLAFLGALLPGLASAQTAAMSPTQRCEQNSQSCVRACFGAAAQSCMADCTATRAHCIQNPSTATQPRR</sequence>
<name>A0A6J4IZV5_9PROT</name>
<keyword evidence="1" id="KW-0732">Signal</keyword>
<protein>
    <submittedName>
        <fullName evidence="2">Uncharacterized protein</fullName>
    </submittedName>
</protein>
<organism evidence="2">
    <name type="scientific">uncultured Acetobacteraceae bacterium</name>
    <dbReference type="NCBI Taxonomy" id="169975"/>
    <lineage>
        <taxon>Bacteria</taxon>
        <taxon>Pseudomonadati</taxon>
        <taxon>Pseudomonadota</taxon>
        <taxon>Alphaproteobacteria</taxon>
        <taxon>Acetobacterales</taxon>
        <taxon>Acetobacteraceae</taxon>
        <taxon>environmental samples</taxon>
    </lineage>
</organism>
<evidence type="ECO:0000256" key="1">
    <source>
        <dbReference type="SAM" id="SignalP"/>
    </source>
</evidence>
<evidence type="ECO:0000313" key="2">
    <source>
        <dbReference type="EMBL" id="CAA9266496.1"/>
    </source>
</evidence>
<accession>A0A6J4IZV5</accession>
<reference evidence="2" key="1">
    <citation type="submission" date="2020-02" db="EMBL/GenBank/DDBJ databases">
        <authorList>
            <person name="Meier V. D."/>
        </authorList>
    </citation>
    <scope>NUCLEOTIDE SEQUENCE</scope>
    <source>
        <strain evidence="2">AVDCRST_MAG08</strain>
    </source>
</reference>